<dbReference type="GeneID" id="83203493"/>
<organism evidence="1 2">
    <name type="scientific">Penicillium chermesinum</name>
    <dbReference type="NCBI Taxonomy" id="63820"/>
    <lineage>
        <taxon>Eukaryota</taxon>
        <taxon>Fungi</taxon>
        <taxon>Dikarya</taxon>
        <taxon>Ascomycota</taxon>
        <taxon>Pezizomycotina</taxon>
        <taxon>Eurotiomycetes</taxon>
        <taxon>Eurotiomycetidae</taxon>
        <taxon>Eurotiales</taxon>
        <taxon>Aspergillaceae</taxon>
        <taxon>Penicillium</taxon>
    </lineage>
</organism>
<evidence type="ECO:0000313" key="1">
    <source>
        <dbReference type="EMBL" id="KAJ5225669.1"/>
    </source>
</evidence>
<reference evidence="1" key="1">
    <citation type="submission" date="2022-11" db="EMBL/GenBank/DDBJ databases">
        <authorList>
            <person name="Petersen C."/>
        </authorList>
    </citation>
    <scope>NUCLEOTIDE SEQUENCE</scope>
    <source>
        <strain evidence="1">IBT 19713</strain>
    </source>
</reference>
<dbReference type="EMBL" id="JAPQKS010000005">
    <property type="protein sequence ID" value="KAJ5225669.1"/>
    <property type="molecule type" value="Genomic_DNA"/>
</dbReference>
<accession>A0A9W9NVW6</accession>
<sequence>MSNTIRHHRRHHSWPHCGSELCMRAPSSAEFRLFNPTPDLPRHPSWSFQQAASIPPITEDGPGGDDAEMAGIVRQSSRTHRLWSRPIQGLRPSDVPVSAMADSRKHVHRSVLRRLIRRPALDKTRSLFVMPTMMTVGDQSRISGWMPPRWSARPVVVVERSRAAGPILATPQFMAERRHRRCHSEQPRSWKEPSVGLWTLQEE</sequence>
<dbReference type="OrthoDB" id="4227073at2759"/>
<comment type="caution">
    <text evidence="1">The sequence shown here is derived from an EMBL/GenBank/DDBJ whole genome shotgun (WGS) entry which is preliminary data.</text>
</comment>
<keyword evidence="2" id="KW-1185">Reference proteome</keyword>
<evidence type="ECO:0000313" key="2">
    <source>
        <dbReference type="Proteomes" id="UP001150941"/>
    </source>
</evidence>
<protein>
    <submittedName>
        <fullName evidence="1">Uncharacterized protein</fullName>
    </submittedName>
</protein>
<reference evidence="1" key="2">
    <citation type="journal article" date="2023" name="IMA Fungus">
        <title>Comparative genomic study of the Penicillium genus elucidates a diverse pangenome and 15 lateral gene transfer events.</title>
        <authorList>
            <person name="Petersen C."/>
            <person name="Sorensen T."/>
            <person name="Nielsen M.R."/>
            <person name="Sondergaard T.E."/>
            <person name="Sorensen J.L."/>
            <person name="Fitzpatrick D.A."/>
            <person name="Frisvad J.C."/>
            <person name="Nielsen K.L."/>
        </authorList>
    </citation>
    <scope>NUCLEOTIDE SEQUENCE</scope>
    <source>
        <strain evidence="1">IBT 19713</strain>
    </source>
</reference>
<gene>
    <name evidence="1" type="ORF">N7468_006894</name>
</gene>
<dbReference type="AlphaFoldDB" id="A0A9W9NVW6"/>
<name>A0A9W9NVW6_9EURO</name>
<proteinExistence type="predicted"/>
<dbReference type="RefSeq" id="XP_058329080.1">
    <property type="nucleotide sequence ID" value="XM_058476190.1"/>
</dbReference>
<dbReference type="Proteomes" id="UP001150941">
    <property type="component" value="Unassembled WGS sequence"/>
</dbReference>